<dbReference type="Proteomes" id="UP000231637">
    <property type="component" value="Chromosome"/>
</dbReference>
<reference evidence="7 8" key="1">
    <citation type="submission" date="2016-12" db="EMBL/GenBank/DDBJ databases">
        <title>Isolation and genomic insights into novel planktonic Zetaproteobacteria from stratified waters of the Chesapeake Bay.</title>
        <authorList>
            <person name="McAllister S.M."/>
            <person name="Kato S."/>
            <person name="Chan C.S."/>
            <person name="Chiu B.K."/>
            <person name="Field E.K."/>
        </authorList>
    </citation>
    <scope>NUCLEOTIDE SEQUENCE [LARGE SCALE GENOMIC DNA]</scope>
    <source>
        <strain evidence="7 8">CP-8</strain>
    </source>
</reference>
<evidence type="ECO:0000256" key="2">
    <source>
        <dbReference type="ARBA" id="ARBA00022692"/>
    </source>
</evidence>
<dbReference type="GO" id="GO:0005886">
    <property type="term" value="C:plasma membrane"/>
    <property type="evidence" value="ECO:0007669"/>
    <property type="project" value="InterPro"/>
</dbReference>
<accession>A0A2K8LA75</accession>
<evidence type="ECO:0000256" key="4">
    <source>
        <dbReference type="ARBA" id="ARBA00023136"/>
    </source>
</evidence>
<dbReference type="RefSeq" id="WP_232726438.1">
    <property type="nucleotide sequence ID" value="NZ_CP018800.1"/>
</dbReference>
<gene>
    <name evidence="7" type="ORF">Ga0123462_1964</name>
</gene>
<evidence type="ECO:0000256" key="3">
    <source>
        <dbReference type="ARBA" id="ARBA00022989"/>
    </source>
</evidence>
<keyword evidence="3" id="KW-1133">Transmembrane helix</keyword>
<sequence>MRRWFMVALAAALALLLFTSTGLWFWLGSDAGRQWVASEVALFSDGNIEIRGLLGHPLSHLSADTVVVKSASMQTVASTVTLEWSPWRLLAGDLSVALLRVEKIDLQKQERAAGEDDGAAGLPPITLRLNRMRIAEVAIGQNGSSEVRARDIQVDRLRLSGSLSGSLQASLNEGELAANLSGSPGRWQARGSLQSKASGSASVELTGKRLQSGMVKLKAETNSASGEIEASWRRSKQELKGDGKLHISSDRGTVDGIWSLTAPQSFERGHLDMHSSLAAESLLSRQMELDITADWSVNGLLATAEERKHGLRVDLNYAGEQLQGLMTLTGWDSPLKNAAGQLSGQVNGSWQAGSGSWQLKGHIDEGRLAGLVARMRLDGEGDAQNWRLAGADIQALGVNLRLSGQGDADRFALQGRLEGSDISPALKLAGLREGGGSLHGQFTLQGGYAQPKLAMHAVATKLQLETVAIESAKLTADHLSGVASYHLSTSAVSLSGRQEMESLKVDARHENDDVVFSWVSQGRLQSSATFSGKVSGPAKISGVISSLRISYSGSQLLLADRLPFSIDGDRVQLERSALQLMGGKGSALFAMTADKVSGQLDAKGMTLSGNEPWMSAMPLRFAGTADLTLSLSGLPGAPTAALRLASQALKLSHPIYAGEDGRALLLSDASANLDCSKSRLVWQVRAKAPAEGTLAGSGSSALLFTLRPWQFTFPEGEAGSGALSLRLERLSHIQPLVPRIDPIEGRSDIDLKWSTPFGVSSLRGGGSITLDAIGVPEFGLEMQGGVKASIAKGVPVIDLRLQGGDGEMVIKGEVDIENRTMPEIRFRRFPLMQLPDQQLVVNGTISASEKQKVSLISGDLEVIHMRLEIPDPVPGVTEDLIWEAASDSKADRKKAPLSKIDVELNLSGDSEIYGRGMSLKPKGTLHLGGSLSQPRLTGVLEISSGKIEFRSVKLDILAGSRVVFSGDPKRPVIQIRAARKTGDITAGVIVEGPADQINTRLYSEPAMSNAEIFSYIATGRPLASLGTDSAGDMMTAAEFILGPGTMMQEVQGQVQQVTGLDIFELGGDASGGQIRAGRKLSDDITLTVEQIVAKEPSTAVTLEFMLTQSVSIFARQAMDLAPKMGLRYSKEWFGSMKPEPQEKQ</sequence>
<dbReference type="EMBL" id="CP018800">
    <property type="protein sequence ID" value="ATX82801.1"/>
    <property type="molecule type" value="Genomic_DNA"/>
</dbReference>
<dbReference type="PANTHER" id="PTHR36985">
    <property type="entry name" value="TRANSLOCATION AND ASSEMBLY MODULE SUBUNIT TAMB"/>
    <property type="match status" value="1"/>
</dbReference>
<keyword evidence="4" id="KW-0472">Membrane</keyword>
<dbReference type="InterPro" id="IPR007452">
    <property type="entry name" value="TamB_C"/>
</dbReference>
<evidence type="ECO:0000313" key="8">
    <source>
        <dbReference type="Proteomes" id="UP000231637"/>
    </source>
</evidence>
<dbReference type="GO" id="GO:0097347">
    <property type="term" value="C:TAM protein secretion complex"/>
    <property type="evidence" value="ECO:0007669"/>
    <property type="project" value="TreeGrafter"/>
</dbReference>
<evidence type="ECO:0000313" key="7">
    <source>
        <dbReference type="EMBL" id="ATX82801.1"/>
    </source>
</evidence>
<feature type="region of interest" description="Disordered" evidence="5">
    <location>
        <begin position="180"/>
        <end position="200"/>
    </location>
</feature>
<organism evidence="7 8">
    <name type="scientific">Mariprofundus ferrinatatus</name>
    <dbReference type="NCBI Taxonomy" id="1921087"/>
    <lineage>
        <taxon>Bacteria</taxon>
        <taxon>Pseudomonadati</taxon>
        <taxon>Pseudomonadota</taxon>
        <taxon>Candidatius Mariprofundia</taxon>
        <taxon>Mariprofundales</taxon>
        <taxon>Mariprofundaceae</taxon>
        <taxon>Mariprofundus</taxon>
    </lineage>
</organism>
<dbReference type="AlphaFoldDB" id="A0A2K8LA75"/>
<comment type="subcellular location">
    <subcellularLocation>
        <location evidence="1">Membrane</location>
        <topology evidence="1">Single-pass membrane protein</topology>
    </subcellularLocation>
</comment>
<dbReference type="GO" id="GO:0009306">
    <property type="term" value="P:protein secretion"/>
    <property type="evidence" value="ECO:0007669"/>
    <property type="project" value="InterPro"/>
</dbReference>
<proteinExistence type="predicted"/>
<feature type="compositionally biased region" description="Polar residues" evidence="5">
    <location>
        <begin position="191"/>
        <end position="200"/>
    </location>
</feature>
<keyword evidence="8" id="KW-1185">Reference proteome</keyword>
<keyword evidence="2" id="KW-0812">Transmembrane</keyword>
<name>A0A2K8LA75_9PROT</name>
<protein>
    <submittedName>
        <fullName evidence="7">AsmA-like C-terminal region</fullName>
    </submittedName>
</protein>
<evidence type="ECO:0000256" key="1">
    <source>
        <dbReference type="ARBA" id="ARBA00004167"/>
    </source>
</evidence>
<evidence type="ECO:0000256" key="5">
    <source>
        <dbReference type="SAM" id="MobiDB-lite"/>
    </source>
</evidence>
<dbReference type="PANTHER" id="PTHR36985:SF1">
    <property type="entry name" value="TRANSLOCATION AND ASSEMBLY MODULE SUBUNIT TAMB"/>
    <property type="match status" value="1"/>
</dbReference>
<dbReference type="KEGG" id="mfn:Ga0123462_1964"/>
<evidence type="ECO:0000259" key="6">
    <source>
        <dbReference type="Pfam" id="PF04357"/>
    </source>
</evidence>
<dbReference type="Pfam" id="PF04357">
    <property type="entry name" value="TamB"/>
    <property type="match status" value="1"/>
</dbReference>
<feature type="domain" description="Translocation and assembly module TamB C-terminal" evidence="6">
    <location>
        <begin position="803"/>
        <end position="1116"/>
    </location>
</feature>